<comment type="similarity">
    <text evidence="2">Belongs to the binding-protein-dependent transport system permease family. FecCD subfamily.</text>
</comment>
<keyword evidence="7 8" id="KW-0472">Membrane</keyword>
<keyword evidence="4" id="KW-1003">Cell membrane</keyword>
<accession>A0ABS5KRJ0</accession>
<evidence type="ECO:0000256" key="6">
    <source>
        <dbReference type="ARBA" id="ARBA00022989"/>
    </source>
</evidence>
<feature type="transmembrane region" description="Helical" evidence="8">
    <location>
        <begin position="212"/>
        <end position="236"/>
    </location>
</feature>
<feature type="transmembrane region" description="Helical" evidence="8">
    <location>
        <begin position="256"/>
        <end position="288"/>
    </location>
</feature>
<dbReference type="InterPro" id="IPR000522">
    <property type="entry name" value="ABC_transptr_permease_BtuC"/>
</dbReference>
<keyword evidence="10" id="KW-1185">Reference proteome</keyword>
<dbReference type="PANTHER" id="PTHR30472">
    <property type="entry name" value="FERRIC ENTEROBACTIN TRANSPORT SYSTEM PERMEASE PROTEIN"/>
    <property type="match status" value="1"/>
</dbReference>
<dbReference type="EMBL" id="JAAFYZ010000053">
    <property type="protein sequence ID" value="MBS2548662.1"/>
    <property type="molecule type" value="Genomic_DNA"/>
</dbReference>
<reference evidence="9 10" key="1">
    <citation type="submission" date="2020-02" db="EMBL/GenBank/DDBJ databases">
        <title>Acidophilic actinobacteria isolated from forest soil.</title>
        <authorList>
            <person name="Golinska P."/>
        </authorList>
    </citation>
    <scope>NUCLEOTIDE SEQUENCE [LARGE SCALE GENOMIC DNA]</scope>
    <source>
        <strain evidence="9 10">NL8</strain>
    </source>
</reference>
<evidence type="ECO:0000256" key="4">
    <source>
        <dbReference type="ARBA" id="ARBA00022475"/>
    </source>
</evidence>
<organism evidence="9 10">
    <name type="scientific">Catenulispora pinistramenti</name>
    <dbReference type="NCBI Taxonomy" id="2705254"/>
    <lineage>
        <taxon>Bacteria</taxon>
        <taxon>Bacillati</taxon>
        <taxon>Actinomycetota</taxon>
        <taxon>Actinomycetes</taxon>
        <taxon>Catenulisporales</taxon>
        <taxon>Catenulisporaceae</taxon>
        <taxon>Catenulispora</taxon>
    </lineage>
</organism>
<keyword evidence="6 8" id="KW-1133">Transmembrane helix</keyword>
<dbReference type="InterPro" id="IPR037294">
    <property type="entry name" value="ABC_BtuC-like"/>
</dbReference>
<dbReference type="PANTHER" id="PTHR30472:SF1">
    <property type="entry name" value="FE(3+) DICITRATE TRANSPORT SYSTEM PERMEASE PROTEIN FECC-RELATED"/>
    <property type="match status" value="1"/>
</dbReference>
<dbReference type="Gene3D" id="1.10.3470.10">
    <property type="entry name" value="ABC transporter involved in vitamin B12 uptake, BtuC"/>
    <property type="match status" value="1"/>
</dbReference>
<keyword evidence="3" id="KW-0813">Transport</keyword>
<dbReference type="RefSeq" id="WP_212010243.1">
    <property type="nucleotide sequence ID" value="NZ_JAAFYZ010000053.1"/>
</dbReference>
<evidence type="ECO:0000256" key="1">
    <source>
        <dbReference type="ARBA" id="ARBA00004651"/>
    </source>
</evidence>
<feature type="transmembrane region" description="Helical" evidence="8">
    <location>
        <begin position="328"/>
        <end position="346"/>
    </location>
</feature>
<evidence type="ECO:0000256" key="5">
    <source>
        <dbReference type="ARBA" id="ARBA00022692"/>
    </source>
</evidence>
<comment type="caution">
    <text evidence="9">The sequence shown here is derived from an EMBL/GenBank/DDBJ whole genome shotgun (WGS) entry which is preliminary data.</text>
</comment>
<sequence>MDQAGDVRAIAVPVPLLPVVGGSRRARLFLGLAGCAVLLAAAAFASLALGTKPIALGTVLHALFHHDNSDDALIVRDLRLPRTVIGLAVGAALGLAGTLMQAVTRNPLADPGLLGVNMGASAAVVVGIAVLHLDPQTAQVWPALLGAGIAALLVHTLGGRGPRGTAPIRLALAGATVSAVLGALVSALTLSDRAAFQDFRFWSVGSLAGRSSAVLGQTGGFMAVGALIALPLAGSLNALALGEDTGRALGVHPGRVGALALVSVTLLCGGAVAAAGPIGFVGLAVPHAARQITGPDHRWLLPYTMLLAPTLLLAADVVGRLIAPPGEVDVGIVTALVGAPVFILLARRRRVRQV</sequence>
<feature type="transmembrane region" description="Helical" evidence="8">
    <location>
        <begin position="140"/>
        <end position="158"/>
    </location>
</feature>
<feature type="transmembrane region" description="Helical" evidence="8">
    <location>
        <begin position="84"/>
        <end position="102"/>
    </location>
</feature>
<evidence type="ECO:0000313" key="10">
    <source>
        <dbReference type="Proteomes" id="UP000730482"/>
    </source>
</evidence>
<keyword evidence="5 8" id="KW-0812">Transmembrane</keyword>
<evidence type="ECO:0000256" key="7">
    <source>
        <dbReference type="ARBA" id="ARBA00023136"/>
    </source>
</evidence>
<evidence type="ECO:0000256" key="3">
    <source>
        <dbReference type="ARBA" id="ARBA00022448"/>
    </source>
</evidence>
<evidence type="ECO:0000256" key="8">
    <source>
        <dbReference type="SAM" id="Phobius"/>
    </source>
</evidence>
<proteinExistence type="inferred from homology"/>
<comment type="subcellular location">
    <subcellularLocation>
        <location evidence="1">Cell membrane</location>
        <topology evidence="1">Multi-pass membrane protein</topology>
    </subcellularLocation>
</comment>
<feature type="transmembrane region" description="Helical" evidence="8">
    <location>
        <begin position="28"/>
        <end position="49"/>
    </location>
</feature>
<evidence type="ECO:0000256" key="2">
    <source>
        <dbReference type="ARBA" id="ARBA00007935"/>
    </source>
</evidence>
<evidence type="ECO:0000313" key="9">
    <source>
        <dbReference type="EMBL" id="MBS2548662.1"/>
    </source>
</evidence>
<dbReference type="Proteomes" id="UP000730482">
    <property type="component" value="Unassembled WGS sequence"/>
</dbReference>
<feature type="transmembrane region" description="Helical" evidence="8">
    <location>
        <begin position="114"/>
        <end position="133"/>
    </location>
</feature>
<name>A0ABS5KRJ0_9ACTN</name>
<dbReference type="Pfam" id="PF01032">
    <property type="entry name" value="FecCD"/>
    <property type="match status" value="1"/>
</dbReference>
<gene>
    <name evidence="9" type="ORF">KGQ19_17475</name>
</gene>
<feature type="transmembrane region" description="Helical" evidence="8">
    <location>
        <begin position="300"/>
        <end position="322"/>
    </location>
</feature>
<dbReference type="SUPFAM" id="SSF81345">
    <property type="entry name" value="ABC transporter involved in vitamin B12 uptake, BtuC"/>
    <property type="match status" value="1"/>
</dbReference>
<feature type="transmembrane region" description="Helical" evidence="8">
    <location>
        <begin position="170"/>
        <end position="191"/>
    </location>
</feature>
<protein>
    <submittedName>
        <fullName evidence="9">Iron ABC transporter permease</fullName>
    </submittedName>
</protein>
<dbReference type="CDD" id="cd06550">
    <property type="entry name" value="TM_ABC_iron-siderophores_like"/>
    <property type="match status" value="1"/>
</dbReference>